<reference evidence="1" key="2">
    <citation type="journal article" date="2024" name="Plant">
        <title>Genomic evolution and insights into agronomic trait innovations of Sesamum species.</title>
        <authorList>
            <person name="Miao H."/>
            <person name="Wang L."/>
            <person name="Qu L."/>
            <person name="Liu H."/>
            <person name="Sun Y."/>
            <person name="Le M."/>
            <person name="Wang Q."/>
            <person name="Wei S."/>
            <person name="Zheng Y."/>
            <person name="Lin W."/>
            <person name="Duan Y."/>
            <person name="Cao H."/>
            <person name="Xiong S."/>
            <person name="Wang X."/>
            <person name="Wei L."/>
            <person name="Li C."/>
            <person name="Ma Q."/>
            <person name="Ju M."/>
            <person name="Zhao R."/>
            <person name="Li G."/>
            <person name="Mu C."/>
            <person name="Tian Q."/>
            <person name="Mei H."/>
            <person name="Zhang T."/>
            <person name="Gao T."/>
            <person name="Zhang H."/>
        </authorList>
    </citation>
    <scope>NUCLEOTIDE SEQUENCE</scope>
    <source>
        <strain evidence="1">G01</strain>
    </source>
</reference>
<proteinExistence type="predicted"/>
<protein>
    <submittedName>
        <fullName evidence="1">Uncharacterized protein</fullName>
    </submittedName>
</protein>
<evidence type="ECO:0000313" key="1">
    <source>
        <dbReference type="EMBL" id="KAL0380744.1"/>
    </source>
</evidence>
<dbReference type="AlphaFoldDB" id="A0AAW2RL67"/>
<sequence>MEMEMKANKNIGKYERYEDDDGFYKELERRIDELIDIDNPEEVKPCKFASSTLLVGKNTMVLDGRSTTTGR</sequence>
<comment type="caution">
    <text evidence="1">The sequence shown here is derived from an EMBL/GenBank/DDBJ whole genome shotgun (WGS) entry which is preliminary data.</text>
</comment>
<gene>
    <name evidence="1" type="ORF">Sangu_0138700</name>
</gene>
<accession>A0AAW2RL67</accession>
<dbReference type="EMBL" id="JACGWK010000001">
    <property type="protein sequence ID" value="KAL0380744.1"/>
    <property type="molecule type" value="Genomic_DNA"/>
</dbReference>
<reference evidence="1" key="1">
    <citation type="submission" date="2020-06" db="EMBL/GenBank/DDBJ databases">
        <authorList>
            <person name="Li T."/>
            <person name="Hu X."/>
            <person name="Zhang T."/>
            <person name="Song X."/>
            <person name="Zhang H."/>
            <person name="Dai N."/>
            <person name="Sheng W."/>
            <person name="Hou X."/>
            <person name="Wei L."/>
        </authorList>
    </citation>
    <scope>NUCLEOTIDE SEQUENCE</scope>
    <source>
        <strain evidence="1">G01</strain>
        <tissue evidence="1">Leaf</tissue>
    </source>
</reference>
<name>A0AAW2RL67_9LAMI</name>
<organism evidence="1">
    <name type="scientific">Sesamum angustifolium</name>
    <dbReference type="NCBI Taxonomy" id="2727405"/>
    <lineage>
        <taxon>Eukaryota</taxon>
        <taxon>Viridiplantae</taxon>
        <taxon>Streptophyta</taxon>
        <taxon>Embryophyta</taxon>
        <taxon>Tracheophyta</taxon>
        <taxon>Spermatophyta</taxon>
        <taxon>Magnoliopsida</taxon>
        <taxon>eudicotyledons</taxon>
        <taxon>Gunneridae</taxon>
        <taxon>Pentapetalae</taxon>
        <taxon>asterids</taxon>
        <taxon>lamiids</taxon>
        <taxon>Lamiales</taxon>
        <taxon>Pedaliaceae</taxon>
        <taxon>Sesamum</taxon>
    </lineage>
</organism>